<dbReference type="InterPro" id="IPR032710">
    <property type="entry name" value="NTF2-like_dom_sf"/>
</dbReference>
<evidence type="ECO:0000259" key="1">
    <source>
        <dbReference type="PROSITE" id="PS50177"/>
    </source>
</evidence>
<dbReference type="STRING" id="100787.A0A0G4KQJ5"/>
<dbReference type="EMBL" id="CVQH01003335">
    <property type="protein sequence ID" value="CRK11976.1"/>
    <property type="molecule type" value="Genomic_DNA"/>
</dbReference>
<dbReference type="Proteomes" id="UP000044602">
    <property type="component" value="Unassembled WGS sequence"/>
</dbReference>
<organism evidence="2 3">
    <name type="scientific">Verticillium longisporum</name>
    <name type="common">Verticillium dahliae var. longisporum</name>
    <dbReference type="NCBI Taxonomy" id="100787"/>
    <lineage>
        <taxon>Eukaryota</taxon>
        <taxon>Fungi</taxon>
        <taxon>Dikarya</taxon>
        <taxon>Ascomycota</taxon>
        <taxon>Pezizomycotina</taxon>
        <taxon>Sordariomycetes</taxon>
        <taxon>Hypocreomycetidae</taxon>
        <taxon>Glomerellales</taxon>
        <taxon>Plectosphaerellaceae</taxon>
        <taxon>Verticillium</taxon>
    </lineage>
</organism>
<accession>A0A0G4KQJ5</accession>
<evidence type="ECO:0000313" key="2">
    <source>
        <dbReference type="EMBL" id="CRK11976.1"/>
    </source>
</evidence>
<dbReference type="PROSITE" id="PS50177">
    <property type="entry name" value="NTF2_DOMAIN"/>
    <property type="match status" value="1"/>
</dbReference>
<dbReference type="SUPFAM" id="SSF54427">
    <property type="entry name" value="NTF2-like"/>
    <property type="match status" value="1"/>
</dbReference>
<name>A0A0G4KQJ5_VERLO</name>
<evidence type="ECO:0000313" key="3">
    <source>
        <dbReference type="Proteomes" id="UP000044602"/>
    </source>
</evidence>
<gene>
    <name evidence="2" type="ORF">BN1708_002390</name>
</gene>
<dbReference type="AlphaFoldDB" id="A0A0G4KQJ5"/>
<dbReference type="Gene3D" id="3.10.450.50">
    <property type="match status" value="2"/>
</dbReference>
<keyword evidence="3" id="KW-1185">Reference proteome</keyword>
<dbReference type="GO" id="GO:0006913">
    <property type="term" value="P:nucleocytoplasmic transport"/>
    <property type="evidence" value="ECO:0007669"/>
    <property type="project" value="InterPro"/>
</dbReference>
<feature type="domain" description="NTF2" evidence="1">
    <location>
        <begin position="139"/>
        <end position="316"/>
    </location>
</feature>
<sequence length="317" mass="34150">MSLPTREVQIKQASDTAKIFVDAYYDALNRRKPSAIAAFYTTASTSYASHPPDMSINGLPLTDPAAYARLLDDHYHEAPLPGSCPFRAVTNALSTGTDNTPDTLDDSVLLCFFPATAAMSLPTREVQIKQASDNADKAAAKIFVDAYYDALNRRKPSAIAAFYTTASTSYASHPPDMSINGLPLTDPAAYARLLDDHYHEAPLPGVPAPKASSSSSSAASTTPLVRLELESFDAHVVNADYVVAAPPGIADTPDKTGAKCSVLVQVTGRLYYGRGREAPAKTFNEVFVLVPNWDTFGRNAPKGARRWLISSQNFRSL</sequence>
<dbReference type="PANTHER" id="PTHR12612">
    <property type="entry name" value="NUCLEAR TRANSPORT FACTOR 2"/>
    <property type="match status" value="1"/>
</dbReference>
<reference evidence="2 3" key="1">
    <citation type="submission" date="2015-05" db="EMBL/GenBank/DDBJ databases">
        <authorList>
            <person name="Wang D.B."/>
            <person name="Wang M."/>
        </authorList>
    </citation>
    <scope>NUCLEOTIDE SEQUENCE [LARGE SCALE GENOMIC DNA]</scope>
    <source>
        <strain evidence="2">VL1</strain>
    </source>
</reference>
<protein>
    <recommendedName>
        <fullName evidence="1">NTF2 domain-containing protein</fullName>
    </recommendedName>
</protein>
<proteinExistence type="predicted"/>
<dbReference type="InterPro" id="IPR045875">
    <property type="entry name" value="NTF2"/>
</dbReference>
<dbReference type="InterPro" id="IPR018222">
    <property type="entry name" value="Nuclear_transport_factor_2_euk"/>
</dbReference>